<feature type="transmembrane region" description="Helical" evidence="6">
    <location>
        <begin position="108"/>
        <end position="129"/>
    </location>
</feature>
<comment type="similarity">
    <text evidence="5">Belongs to the SAT4 family.</text>
</comment>
<evidence type="ECO:0000313" key="8">
    <source>
        <dbReference type="EMBL" id="KAJ5589448.1"/>
    </source>
</evidence>
<dbReference type="Proteomes" id="UP001213799">
    <property type="component" value="Unassembled WGS sequence"/>
</dbReference>
<evidence type="ECO:0000256" key="3">
    <source>
        <dbReference type="ARBA" id="ARBA00022989"/>
    </source>
</evidence>
<feature type="transmembrane region" description="Helical" evidence="6">
    <location>
        <begin position="141"/>
        <end position="165"/>
    </location>
</feature>
<reference evidence="8" key="2">
    <citation type="submission" date="2023-01" db="EMBL/GenBank/DDBJ databases">
        <authorList>
            <person name="Petersen C."/>
        </authorList>
    </citation>
    <scope>NUCLEOTIDE SEQUENCE</scope>
    <source>
        <strain evidence="8">IBT 12815</strain>
    </source>
</reference>
<dbReference type="EMBL" id="JAQJAE010000006">
    <property type="protein sequence ID" value="KAJ5589448.1"/>
    <property type="molecule type" value="Genomic_DNA"/>
</dbReference>
<accession>A0AAD6DN22</accession>
<evidence type="ECO:0000256" key="2">
    <source>
        <dbReference type="ARBA" id="ARBA00022692"/>
    </source>
</evidence>
<dbReference type="InterPro" id="IPR052337">
    <property type="entry name" value="SAT4-like"/>
</dbReference>
<evidence type="ECO:0000256" key="6">
    <source>
        <dbReference type="SAM" id="Phobius"/>
    </source>
</evidence>
<evidence type="ECO:0000256" key="5">
    <source>
        <dbReference type="ARBA" id="ARBA00038359"/>
    </source>
</evidence>
<dbReference type="RefSeq" id="XP_056748467.1">
    <property type="nucleotide sequence ID" value="XM_056903180.1"/>
</dbReference>
<evidence type="ECO:0000256" key="1">
    <source>
        <dbReference type="ARBA" id="ARBA00004141"/>
    </source>
</evidence>
<keyword evidence="2 6" id="KW-0812">Transmembrane</keyword>
<feature type="domain" description="Rhodopsin" evidence="7">
    <location>
        <begin position="47"/>
        <end position="284"/>
    </location>
</feature>
<dbReference type="PANTHER" id="PTHR33048">
    <property type="entry name" value="PTH11-LIKE INTEGRAL MEMBRANE PROTEIN (AFU_ORTHOLOGUE AFUA_5G11245)"/>
    <property type="match status" value="1"/>
</dbReference>
<proteinExistence type="inferred from homology"/>
<comment type="subcellular location">
    <subcellularLocation>
        <location evidence="1">Membrane</location>
        <topology evidence="1">Multi-pass membrane protein</topology>
    </subcellularLocation>
</comment>
<keyword evidence="4 6" id="KW-0472">Membrane</keyword>
<name>A0AAD6DN22_9EURO</name>
<dbReference type="GeneID" id="81593422"/>
<sequence>MDIAEMNMTSIFGPPPAGLDLAESRTFQDTAVVMAICVLAVFTIISRLVVRGYIQGARLEADDWLIGTSSIPLIALLTASILGGTYGFGLHGWRITVENMVTMKKILFAYLIVYLFELLLIKVSILMFYRRIFGMNWMIWTTLLVSYGWSIGSMIAALCACEPISYFWREIIDTTSGSNRYNFYYYYVGNAAANVVTDVLILLFPVPVVWSLQMRTSQKIGVCGILLLGGFICVVSGIRIHYITYLHNNIDITWTLGDVAVWSTIEPCIGIICACLPVIQPFVRSLVKKMPSLPTQHIGTSRMPSVIQRISLHKPESRNYDIESRTSPTRFGDSEEDLDTWILLLRSGLGWR</sequence>
<evidence type="ECO:0000313" key="9">
    <source>
        <dbReference type="Proteomes" id="UP001213799"/>
    </source>
</evidence>
<dbReference type="InterPro" id="IPR049326">
    <property type="entry name" value="Rhodopsin_dom_fungi"/>
</dbReference>
<gene>
    <name evidence="8" type="ORF">N7537_012126</name>
</gene>
<feature type="transmembrane region" description="Helical" evidence="6">
    <location>
        <begin position="185"/>
        <end position="208"/>
    </location>
</feature>
<evidence type="ECO:0000256" key="4">
    <source>
        <dbReference type="ARBA" id="ARBA00023136"/>
    </source>
</evidence>
<feature type="transmembrane region" description="Helical" evidence="6">
    <location>
        <begin position="71"/>
        <end position="88"/>
    </location>
</feature>
<keyword evidence="3 6" id="KW-1133">Transmembrane helix</keyword>
<dbReference type="GO" id="GO:0016020">
    <property type="term" value="C:membrane"/>
    <property type="evidence" value="ECO:0007669"/>
    <property type="project" value="UniProtKB-SubCell"/>
</dbReference>
<evidence type="ECO:0000259" key="7">
    <source>
        <dbReference type="Pfam" id="PF20684"/>
    </source>
</evidence>
<protein>
    <recommendedName>
        <fullName evidence="7">Rhodopsin domain-containing protein</fullName>
    </recommendedName>
</protein>
<dbReference type="Pfam" id="PF20684">
    <property type="entry name" value="Fung_rhodopsin"/>
    <property type="match status" value="1"/>
</dbReference>
<organism evidence="8 9">
    <name type="scientific">Penicillium hordei</name>
    <dbReference type="NCBI Taxonomy" id="40994"/>
    <lineage>
        <taxon>Eukaryota</taxon>
        <taxon>Fungi</taxon>
        <taxon>Dikarya</taxon>
        <taxon>Ascomycota</taxon>
        <taxon>Pezizomycotina</taxon>
        <taxon>Eurotiomycetes</taxon>
        <taxon>Eurotiomycetidae</taxon>
        <taxon>Eurotiales</taxon>
        <taxon>Aspergillaceae</taxon>
        <taxon>Penicillium</taxon>
    </lineage>
</organism>
<keyword evidence="9" id="KW-1185">Reference proteome</keyword>
<dbReference type="AlphaFoldDB" id="A0AAD6DN22"/>
<dbReference type="PANTHER" id="PTHR33048:SF163">
    <property type="entry name" value="INTEGRAL MEMBRANE PROTEIN (AFU_ORTHOLOGUE AFUA_8G05510)"/>
    <property type="match status" value="1"/>
</dbReference>
<comment type="caution">
    <text evidence="8">The sequence shown here is derived from an EMBL/GenBank/DDBJ whole genome shotgun (WGS) entry which is preliminary data.</text>
</comment>
<feature type="transmembrane region" description="Helical" evidence="6">
    <location>
        <begin position="31"/>
        <end position="50"/>
    </location>
</feature>
<feature type="transmembrane region" description="Helical" evidence="6">
    <location>
        <begin position="220"/>
        <end position="240"/>
    </location>
</feature>
<reference evidence="8" key="1">
    <citation type="journal article" date="2023" name="IMA Fungus">
        <title>Comparative genomic study of the Penicillium genus elucidates a diverse pangenome and 15 lateral gene transfer events.</title>
        <authorList>
            <person name="Petersen C."/>
            <person name="Sorensen T."/>
            <person name="Nielsen M.R."/>
            <person name="Sondergaard T.E."/>
            <person name="Sorensen J.L."/>
            <person name="Fitzpatrick D.A."/>
            <person name="Frisvad J.C."/>
            <person name="Nielsen K.L."/>
        </authorList>
    </citation>
    <scope>NUCLEOTIDE SEQUENCE</scope>
    <source>
        <strain evidence="8">IBT 12815</strain>
    </source>
</reference>